<feature type="domain" description="Bypass of forespore C C-terminal" evidence="2">
    <location>
        <begin position="143"/>
        <end position="219"/>
    </location>
</feature>
<keyword evidence="1" id="KW-1133">Transmembrane helix</keyword>
<organism evidence="3 4">
    <name type="scientific">Cohnella endophytica</name>
    <dbReference type="NCBI Taxonomy" id="2419778"/>
    <lineage>
        <taxon>Bacteria</taxon>
        <taxon>Bacillati</taxon>
        <taxon>Bacillota</taxon>
        <taxon>Bacilli</taxon>
        <taxon>Bacillales</taxon>
        <taxon>Paenibacillaceae</taxon>
        <taxon>Cohnella</taxon>
    </lineage>
</organism>
<dbReference type="AlphaFoldDB" id="A0A494XUL5"/>
<evidence type="ECO:0000313" key="3">
    <source>
        <dbReference type="EMBL" id="RKP54260.1"/>
    </source>
</evidence>
<dbReference type="InterPro" id="IPR038117">
    <property type="entry name" value="BofC_C_sf"/>
</dbReference>
<dbReference type="Gene3D" id="3.30.70.1740">
    <property type="entry name" value="Bypass-of-forespore C, C-terminal domain"/>
    <property type="match status" value="1"/>
</dbReference>
<proteinExistence type="predicted"/>
<keyword evidence="1" id="KW-0812">Transmembrane</keyword>
<accession>A0A494XUL5</accession>
<dbReference type="EMBL" id="RBZM01000005">
    <property type="protein sequence ID" value="RKP54260.1"/>
    <property type="molecule type" value="Genomic_DNA"/>
</dbReference>
<evidence type="ECO:0000256" key="1">
    <source>
        <dbReference type="SAM" id="Phobius"/>
    </source>
</evidence>
<sequence>MSRFRILKELKKTLKRKRRHVWSLGAGAAIFLLAALAGSWLAQRVIANQLQQVEAVAIPAGSEADKPALESDMSSRGLALKELSKRDGEVEMILHRTYLCGEETRKLGKLAASEAADLLKAHREWEASFDRNSGKLTMVEAVDDLSPACRDSAYMGIDKDGNLSLFDGPPWQEKVVRTFFQLDVDMLESRLSEDRVKELSDGIRIADKDEYNSVLSSLNEYASIRTQVAPQP</sequence>
<keyword evidence="1" id="KW-0472">Membrane</keyword>
<evidence type="ECO:0000313" key="4">
    <source>
        <dbReference type="Proteomes" id="UP000282076"/>
    </source>
</evidence>
<feature type="transmembrane region" description="Helical" evidence="1">
    <location>
        <begin position="21"/>
        <end position="42"/>
    </location>
</feature>
<dbReference type="Proteomes" id="UP000282076">
    <property type="component" value="Unassembled WGS sequence"/>
</dbReference>
<gene>
    <name evidence="3" type="ORF">D7Z26_12895</name>
</gene>
<dbReference type="OrthoDB" id="2678751at2"/>
<evidence type="ECO:0000259" key="2">
    <source>
        <dbReference type="Pfam" id="PF08955"/>
    </source>
</evidence>
<keyword evidence="4" id="KW-1185">Reference proteome</keyword>
<protein>
    <recommendedName>
        <fullName evidence="2">Bypass of forespore C C-terminal domain-containing protein</fullName>
    </recommendedName>
</protein>
<name>A0A494XUL5_9BACL</name>
<dbReference type="InterPro" id="IPR015050">
    <property type="entry name" value="BofC_C"/>
</dbReference>
<comment type="caution">
    <text evidence="3">The sequence shown here is derived from an EMBL/GenBank/DDBJ whole genome shotgun (WGS) entry which is preliminary data.</text>
</comment>
<reference evidence="3 4" key="1">
    <citation type="submission" date="2018-10" db="EMBL/GenBank/DDBJ databases">
        <title>Cohnella sp. M2MS4P-1, whole genome shotgun sequence.</title>
        <authorList>
            <person name="Tuo L."/>
        </authorList>
    </citation>
    <scope>NUCLEOTIDE SEQUENCE [LARGE SCALE GENOMIC DNA]</scope>
    <source>
        <strain evidence="3 4">M2MS4P-1</strain>
    </source>
</reference>
<dbReference type="RefSeq" id="WP_120977366.1">
    <property type="nucleotide sequence ID" value="NZ_RBZM01000005.1"/>
</dbReference>
<dbReference type="Pfam" id="PF08955">
    <property type="entry name" value="BofC_C"/>
    <property type="match status" value="1"/>
</dbReference>